<gene>
    <name evidence="1" type="ORF">J2S42_001725</name>
</gene>
<proteinExistence type="predicted"/>
<name>A0AAE4AWT4_9ACTN</name>
<dbReference type="RefSeq" id="WP_307237194.1">
    <property type="nucleotide sequence ID" value="NZ_JAUSUZ010000001.1"/>
</dbReference>
<accession>A0AAE4AWT4</accession>
<keyword evidence="2" id="KW-1185">Reference proteome</keyword>
<comment type="caution">
    <text evidence="1">The sequence shown here is derived from an EMBL/GenBank/DDBJ whole genome shotgun (WGS) entry which is preliminary data.</text>
</comment>
<sequence>MAREVINRALRVLADLLEDTDHFCTFTLTDAAIGDDGVEPALNTLIADPFHAESLTAAGDWSRIVGEALPMRFAASWRRPQAWAEGAGPRRLAAGLTDWIMAHLVHLWPADADCWTVRVNESKVYENIYLDLAVRVEDRLWLLHLGVCD</sequence>
<dbReference type="Proteomes" id="UP001240236">
    <property type="component" value="Unassembled WGS sequence"/>
</dbReference>
<evidence type="ECO:0000313" key="2">
    <source>
        <dbReference type="Proteomes" id="UP001240236"/>
    </source>
</evidence>
<evidence type="ECO:0000313" key="1">
    <source>
        <dbReference type="EMBL" id="MDQ0365056.1"/>
    </source>
</evidence>
<reference evidence="1 2" key="1">
    <citation type="submission" date="2023-07" db="EMBL/GenBank/DDBJ databases">
        <title>Sequencing the genomes of 1000 actinobacteria strains.</title>
        <authorList>
            <person name="Klenk H.-P."/>
        </authorList>
    </citation>
    <scope>NUCLEOTIDE SEQUENCE [LARGE SCALE GENOMIC DNA]</scope>
    <source>
        <strain evidence="1 2">DSM 44709</strain>
    </source>
</reference>
<protein>
    <submittedName>
        <fullName evidence="1">Uncharacterized protein</fullName>
    </submittedName>
</protein>
<dbReference type="EMBL" id="JAUSUZ010000001">
    <property type="protein sequence ID" value="MDQ0365056.1"/>
    <property type="molecule type" value="Genomic_DNA"/>
</dbReference>
<dbReference type="AlphaFoldDB" id="A0AAE4AWT4"/>
<organism evidence="1 2">
    <name type="scientific">Catenuloplanes indicus</name>
    <dbReference type="NCBI Taxonomy" id="137267"/>
    <lineage>
        <taxon>Bacteria</taxon>
        <taxon>Bacillati</taxon>
        <taxon>Actinomycetota</taxon>
        <taxon>Actinomycetes</taxon>
        <taxon>Micromonosporales</taxon>
        <taxon>Micromonosporaceae</taxon>
        <taxon>Catenuloplanes</taxon>
    </lineage>
</organism>